<name>A0AAE9XS32_9PROT</name>
<feature type="domain" description="MobA-like NTP transferase" evidence="2">
    <location>
        <begin position="49"/>
        <end position="162"/>
    </location>
</feature>
<dbReference type="AlphaFoldDB" id="A0AAE9XS32"/>
<evidence type="ECO:0000313" key="4">
    <source>
        <dbReference type="Proteomes" id="UP001217500"/>
    </source>
</evidence>
<dbReference type="SUPFAM" id="SSF53448">
    <property type="entry name" value="Nucleotide-diphospho-sugar transferases"/>
    <property type="match status" value="1"/>
</dbReference>
<evidence type="ECO:0000256" key="1">
    <source>
        <dbReference type="ARBA" id="ARBA00022842"/>
    </source>
</evidence>
<gene>
    <name evidence="3" type="ORF">PH603_05865</name>
</gene>
<dbReference type="RefSeq" id="WP_289505073.1">
    <property type="nucleotide sequence ID" value="NZ_CP116805.1"/>
</dbReference>
<dbReference type="SUPFAM" id="SSF56784">
    <property type="entry name" value="HAD-like"/>
    <property type="match status" value="1"/>
</dbReference>
<protein>
    <submittedName>
        <fullName evidence="3">HAD-IB family hydrolase</fullName>
    </submittedName>
</protein>
<dbReference type="EMBL" id="CP116805">
    <property type="protein sequence ID" value="WCL55282.1"/>
    <property type="molecule type" value="Genomic_DNA"/>
</dbReference>
<keyword evidence="4" id="KW-1185">Reference proteome</keyword>
<keyword evidence="1" id="KW-0460">Magnesium</keyword>
<dbReference type="GO" id="GO:0016787">
    <property type="term" value="F:hydrolase activity"/>
    <property type="evidence" value="ECO:0007669"/>
    <property type="project" value="UniProtKB-KW"/>
</dbReference>
<dbReference type="InterPro" id="IPR023214">
    <property type="entry name" value="HAD_sf"/>
</dbReference>
<dbReference type="InterPro" id="IPR029044">
    <property type="entry name" value="Nucleotide-diphossugar_trans"/>
</dbReference>
<dbReference type="InterPro" id="IPR006385">
    <property type="entry name" value="HAD_hydro_SerB1"/>
</dbReference>
<evidence type="ECO:0000313" key="3">
    <source>
        <dbReference type="EMBL" id="WCL55282.1"/>
    </source>
</evidence>
<reference evidence="3" key="1">
    <citation type="submission" date="2023-01" db="EMBL/GenBank/DDBJ databases">
        <title>The genome sequence of Kordiimonadaceae bacterium 6D33.</title>
        <authorList>
            <person name="Liu Y."/>
        </authorList>
    </citation>
    <scope>NUCLEOTIDE SEQUENCE</scope>
    <source>
        <strain evidence="3">6D33</strain>
    </source>
</reference>
<sequence>MHDGLAPEYGQVNRTGMATATVHDLRPATVANPVAAILLAGSRREGDPLKFGGQGKAMLQIDGQAMLAHVISTLARTAYIDRFLIVSDEDLTGDATLRRAARGLPMEHVPAGATICRSVLAARKLVPAGQAALLTTADNPLLTPAAATDFLSAAQRNEGLTVGMVPRQVIQARYPESRRTYYKFRDVDTTGANLYFLNGDTVDNMLTFWEQVEQHRKKPLKVIKSFGWLNVIGMVMRRFTITDAFTRAGRVVGCAVRPHLLKEAEAAMDVDTQKDFDAAERILKLRKTRAEIDASTLAAGPDRHYAVFDLDRTLTRSGTFTPFLLSTRTGLFAKSTLMLRLLRHMILYKATRIDRTALKNRMLASAFRHMTREEVEAAADRFARHILDSRLRGGGLIAVAMHKMDRDDLVLATASIDLYAEPIARALGFKRVVCTRTAFPGGDTPPVVNGENCYGDEKSRLLKDTLLDAGAMLRERIKVTFYSDHHTDMPLLDWADTPVVVSPDAKTRGIAIRRGHRIAYW</sequence>
<dbReference type="InterPro" id="IPR036412">
    <property type="entry name" value="HAD-like_sf"/>
</dbReference>
<evidence type="ECO:0000259" key="2">
    <source>
        <dbReference type="Pfam" id="PF12804"/>
    </source>
</evidence>
<accession>A0AAE9XS32</accession>
<dbReference type="Proteomes" id="UP001217500">
    <property type="component" value="Chromosome"/>
</dbReference>
<dbReference type="Gene3D" id="3.40.50.1000">
    <property type="entry name" value="HAD superfamily/HAD-like"/>
    <property type="match status" value="1"/>
</dbReference>
<dbReference type="GO" id="GO:0016779">
    <property type="term" value="F:nucleotidyltransferase activity"/>
    <property type="evidence" value="ECO:0007669"/>
    <property type="project" value="UniProtKB-ARBA"/>
</dbReference>
<organism evidence="3 4">
    <name type="scientific">Gimibacter soli</name>
    <dbReference type="NCBI Taxonomy" id="3024400"/>
    <lineage>
        <taxon>Bacteria</taxon>
        <taxon>Pseudomonadati</taxon>
        <taxon>Pseudomonadota</taxon>
        <taxon>Alphaproteobacteria</taxon>
        <taxon>Kordiimonadales</taxon>
        <taxon>Temperatibacteraceae</taxon>
        <taxon>Gimibacter</taxon>
    </lineage>
</organism>
<keyword evidence="3" id="KW-0378">Hydrolase</keyword>
<dbReference type="NCBIfam" id="TIGR01488">
    <property type="entry name" value="HAD-SF-IB"/>
    <property type="match status" value="1"/>
</dbReference>
<dbReference type="Gene3D" id="3.90.550.10">
    <property type="entry name" value="Spore Coat Polysaccharide Biosynthesis Protein SpsA, Chain A"/>
    <property type="match status" value="1"/>
</dbReference>
<dbReference type="Gene3D" id="1.20.1440.100">
    <property type="entry name" value="SG protein - dephosphorylation function"/>
    <property type="match status" value="1"/>
</dbReference>
<dbReference type="NCBIfam" id="TIGR01490">
    <property type="entry name" value="HAD-SF-IB-hyp1"/>
    <property type="match status" value="1"/>
</dbReference>
<dbReference type="KEGG" id="gso:PH603_05865"/>
<proteinExistence type="predicted"/>
<dbReference type="InterPro" id="IPR025877">
    <property type="entry name" value="MobA-like_NTP_Trfase"/>
</dbReference>
<dbReference type="Pfam" id="PF12804">
    <property type="entry name" value="NTP_transf_3"/>
    <property type="match status" value="1"/>
</dbReference>
<dbReference type="Pfam" id="PF12710">
    <property type="entry name" value="HAD"/>
    <property type="match status" value="1"/>
</dbReference>